<dbReference type="Proteomes" id="UP000015241">
    <property type="component" value="Unassembled WGS sequence"/>
</dbReference>
<keyword evidence="5" id="KW-1185">Reference proteome</keyword>
<evidence type="ECO:0000259" key="3">
    <source>
        <dbReference type="Pfam" id="PF24840"/>
    </source>
</evidence>
<dbReference type="EMBL" id="KE504226">
    <property type="protein sequence ID" value="EPS94658.1"/>
    <property type="molecule type" value="Genomic_DNA"/>
</dbReference>
<dbReference type="eggNOG" id="ENOG502S534">
    <property type="taxonomic scope" value="Eukaryota"/>
</dbReference>
<dbReference type="PANTHER" id="PTHR35393:SF1">
    <property type="entry name" value="SNOAL-LIKE DOMAIN-CONTAINING PROTEIN"/>
    <property type="match status" value="1"/>
</dbReference>
<proteinExistence type="predicted"/>
<dbReference type="HOGENOM" id="CLU_079426_1_0_1"/>
<keyword evidence="2" id="KW-0812">Transmembrane</keyword>
<feature type="region of interest" description="Disordered" evidence="1">
    <location>
        <begin position="233"/>
        <end position="290"/>
    </location>
</feature>
<name>S8DTV6_FOMSC</name>
<accession>S8DTV6</accession>
<dbReference type="InterPro" id="IPR057514">
    <property type="entry name" value="NTF2_SigF"/>
</dbReference>
<feature type="non-terminal residue" evidence="4">
    <location>
        <position position="1"/>
    </location>
</feature>
<keyword evidence="2" id="KW-1133">Transmembrane helix</keyword>
<feature type="transmembrane region" description="Helical" evidence="2">
    <location>
        <begin position="187"/>
        <end position="216"/>
    </location>
</feature>
<dbReference type="Pfam" id="PF24840">
    <property type="entry name" value="NTF2_SigF"/>
    <property type="match status" value="2"/>
</dbReference>
<dbReference type="InParanoid" id="S8DTV6"/>
<gene>
    <name evidence="4" type="ORF">FOMPIDRAFT_1133913</name>
</gene>
<dbReference type="AlphaFoldDB" id="S8DTV6"/>
<evidence type="ECO:0000256" key="2">
    <source>
        <dbReference type="SAM" id="Phobius"/>
    </source>
</evidence>
<feature type="domain" description="SigF-like NTF2-like" evidence="3">
    <location>
        <begin position="1"/>
        <end position="47"/>
    </location>
</feature>
<evidence type="ECO:0000313" key="4">
    <source>
        <dbReference type="EMBL" id="EPS94658.1"/>
    </source>
</evidence>
<evidence type="ECO:0000313" key="5">
    <source>
        <dbReference type="Proteomes" id="UP000015241"/>
    </source>
</evidence>
<feature type="compositionally biased region" description="Basic and acidic residues" evidence="1">
    <location>
        <begin position="246"/>
        <end position="261"/>
    </location>
</feature>
<sequence length="290" mass="32251">NPAAEIEHVVLAITASLNPDVQRAAIYKYFAPDASFRHPLCTVPSSSAPTTVFHPSQASPVIHSFPFPLFKGLPALVARILTPTGFATSNSRETLLGVYQWYRVLSPCLRVQVRKVVYDEPHHEMYVEVVQRFHIRWNVFMPAAELITHITLRELPYATPAGKRLYVIAAQEDFYHPEDLLSFVAPLLVPVLTTILLLGTWACVIGAWLGGVAGYWKVGPGADEKRVELQPVGEHLPPPEEQEMSYADKVKQNGVKGRGEAEAEAESPLAERVKEEWPTPAEVAIQEDQE</sequence>
<dbReference type="STRING" id="743788.S8DTV6"/>
<keyword evidence="2" id="KW-0472">Membrane</keyword>
<protein>
    <recommendedName>
        <fullName evidence="3">SigF-like NTF2-like domain-containing protein</fullName>
    </recommendedName>
</protein>
<dbReference type="OrthoDB" id="2344312at2759"/>
<dbReference type="PANTHER" id="PTHR35393">
    <property type="entry name" value="CHROMOSOME 1, WHOLE GENOME SHOTGUN SEQUENCE"/>
    <property type="match status" value="1"/>
</dbReference>
<evidence type="ECO:0000256" key="1">
    <source>
        <dbReference type="SAM" id="MobiDB-lite"/>
    </source>
</evidence>
<feature type="domain" description="SigF-like NTF2-like" evidence="3">
    <location>
        <begin position="88"/>
        <end position="215"/>
    </location>
</feature>
<reference evidence="4 5" key="1">
    <citation type="journal article" date="2012" name="Science">
        <title>The Paleozoic origin of enzymatic lignin decomposition reconstructed from 31 fungal genomes.</title>
        <authorList>
            <person name="Floudas D."/>
            <person name="Binder M."/>
            <person name="Riley R."/>
            <person name="Barry K."/>
            <person name="Blanchette R.A."/>
            <person name="Henrissat B."/>
            <person name="Martinez A.T."/>
            <person name="Otillar R."/>
            <person name="Spatafora J.W."/>
            <person name="Yadav J.S."/>
            <person name="Aerts A."/>
            <person name="Benoit I."/>
            <person name="Boyd A."/>
            <person name="Carlson A."/>
            <person name="Copeland A."/>
            <person name="Coutinho P.M."/>
            <person name="de Vries R.P."/>
            <person name="Ferreira P."/>
            <person name="Findley K."/>
            <person name="Foster B."/>
            <person name="Gaskell J."/>
            <person name="Glotzer D."/>
            <person name="Gorecki P."/>
            <person name="Heitman J."/>
            <person name="Hesse C."/>
            <person name="Hori C."/>
            <person name="Igarashi K."/>
            <person name="Jurgens J.A."/>
            <person name="Kallen N."/>
            <person name="Kersten P."/>
            <person name="Kohler A."/>
            <person name="Kuees U."/>
            <person name="Kumar T.K.A."/>
            <person name="Kuo A."/>
            <person name="LaButti K."/>
            <person name="Larrondo L.F."/>
            <person name="Lindquist E."/>
            <person name="Ling A."/>
            <person name="Lombard V."/>
            <person name="Lucas S."/>
            <person name="Lundell T."/>
            <person name="Martin R."/>
            <person name="McLaughlin D.J."/>
            <person name="Morgenstern I."/>
            <person name="Morin E."/>
            <person name="Murat C."/>
            <person name="Nagy L.G."/>
            <person name="Nolan M."/>
            <person name="Ohm R.A."/>
            <person name="Patyshakuliyeva A."/>
            <person name="Rokas A."/>
            <person name="Ruiz-Duenas F.J."/>
            <person name="Sabat G."/>
            <person name="Salamov A."/>
            <person name="Samejima M."/>
            <person name="Schmutz J."/>
            <person name="Slot J.C."/>
            <person name="St John F."/>
            <person name="Stenlid J."/>
            <person name="Sun H."/>
            <person name="Sun S."/>
            <person name="Syed K."/>
            <person name="Tsang A."/>
            <person name="Wiebenga A."/>
            <person name="Young D."/>
            <person name="Pisabarro A."/>
            <person name="Eastwood D.C."/>
            <person name="Martin F."/>
            <person name="Cullen D."/>
            <person name="Grigoriev I.V."/>
            <person name="Hibbett D.S."/>
        </authorList>
    </citation>
    <scope>NUCLEOTIDE SEQUENCE</scope>
    <source>
        <strain evidence="5">FP-58527</strain>
    </source>
</reference>
<organism evidence="4 5">
    <name type="scientific">Fomitopsis schrenkii</name>
    <name type="common">Brown rot fungus</name>
    <dbReference type="NCBI Taxonomy" id="2126942"/>
    <lineage>
        <taxon>Eukaryota</taxon>
        <taxon>Fungi</taxon>
        <taxon>Dikarya</taxon>
        <taxon>Basidiomycota</taxon>
        <taxon>Agaricomycotina</taxon>
        <taxon>Agaricomycetes</taxon>
        <taxon>Polyporales</taxon>
        <taxon>Fomitopsis</taxon>
    </lineage>
</organism>